<dbReference type="OMA" id="CTIKYPA"/>
<sequence length="302" mass="34074">MGLLKLFKSADSVSKKDIAKIEQVAEVCSSECNDCKSSSAEIERDEARVSSLKIDHETPLFGSSKSSKVHFVVPTSQTDWAHDACLETKGTVQWELAQWIDANSSKLKGGEGDTVRCSVSSLPKDIMDIDVMRGRKNDVLVLPHFLLIKHLRAEDVAKTAEVVMPLLLENKRDELLAMENIEEAREQAFVFLCSHKTRDKRCGITAPILQKGFFRELQEHDLYRDPSDFRPGGCNVAFVNHVGGHKFAANVLIYLRRSHSLIWLGRVTPKHIPVIVNTMIVPEKPRIPWPEKVRCVEKYSGW</sequence>
<dbReference type="InterPro" id="IPR009737">
    <property type="entry name" value="Aim32/Apd1-like"/>
</dbReference>
<gene>
    <name evidence="1" type="ordered locus">KLTH0C10054g</name>
</gene>
<dbReference type="OrthoDB" id="10253744at2759"/>
<dbReference type="InterPro" id="IPR036249">
    <property type="entry name" value="Thioredoxin-like_sf"/>
</dbReference>
<dbReference type="AlphaFoldDB" id="C5DEK7"/>
<protein>
    <submittedName>
        <fullName evidence="1">KLTH0C10054p</fullName>
    </submittedName>
</protein>
<dbReference type="eggNOG" id="ENOG502QT0V">
    <property type="taxonomic scope" value="Eukaryota"/>
</dbReference>
<dbReference type="InParanoid" id="C5DEK7"/>
<dbReference type="Proteomes" id="UP000002036">
    <property type="component" value="Chromosome C"/>
</dbReference>
<dbReference type="CDD" id="cd03062">
    <property type="entry name" value="TRX_Fd_Sucrase"/>
    <property type="match status" value="1"/>
</dbReference>
<dbReference type="EMBL" id="CU928167">
    <property type="protein sequence ID" value="CAR22218.1"/>
    <property type="molecule type" value="Genomic_DNA"/>
</dbReference>
<dbReference type="RefSeq" id="XP_002552656.1">
    <property type="nucleotide sequence ID" value="XM_002552610.1"/>
</dbReference>
<dbReference type="PANTHER" id="PTHR31902">
    <property type="entry name" value="ACTIN PATCHES DISTAL PROTEIN 1"/>
    <property type="match status" value="1"/>
</dbReference>
<dbReference type="PANTHER" id="PTHR31902:SF14">
    <property type="entry name" value="ACTIN PATCHES DISTAL PROTEIN 1"/>
    <property type="match status" value="1"/>
</dbReference>
<dbReference type="HOGENOM" id="CLU_033921_1_0_1"/>
<evidence type="ECO:0000313" key="2">
    <source>
        <dbReference type="Proteomes" id="UP000002036"/>
    </source>
</evidence>
<keyword evidence="2" id="KW-1185">Reference proteome</keyword>
<organism evidence="1 2">
    <name type="scientific">Lachancea thermotolerans (strain ATCC 56472 / CBS 6340 / NRRL Y-8284)</name>
    <name type="common">Yeast</name>
    <name type="synonym">Kluyveromyces thermotolerans</name>
    <dbReference type="NCBI Taxonomy" id="559295"/>
    <lineage>
        <taxon>Eukaryota</taxon>
        <taxon>Fungi</taxon>
        <taxon>Dikarya</taxon>
        <taxon>Ascomycota</taxon>
        <taxon>Saccharomycotina</taxon>
        <taxon>Saccharomycetes</taxon>
        <taxon>Saccharomycetales</taxon>
        <taxon>Saccharomycetaceae</taxon>
        <taxon>Lachancea</taxon>
    </lineage>
</organism>
<dbReference type="KEGG" id="lth:KLTH0C10054g"/>
<accession>C5DEK7</accession>
<dbReference type="GeneID" id="8291536"/>
<dbReference type="Gene3D" id="3.40.30.10">
    <property type="entry name" value="Glutaredoxin"/>
    <property type="match status" value="1"/>
</dbReference>
<proteinExistence type="predicted"/>
<dbReference type="SUPFAM" id="SSF52833">
    <property type="entry name" value="Thioredoxin-like"/>
    <property type="match status" value="1"/>
</dbReference>
<dbReference type="Pfam" id="PF06999">
    <property type="entry name" value="Suc_Fer-like"/>
    <property type="match status" value="1"/>
</dbReference>
<evidence type="ECO:0000313" key="1">
    <source>
        <dbReference type="EMBL" id="CAR22218.1"/>
    </source>
</evidence>
<reference evidence="1 2" key="1">
    <citation type="journal article" date="2009" name="Genome Res.">
        <title>Comparative genomics of protoploid Saccharomycetaceae.</title>
        <authorList>
            <consortium name="The Genolevures Consortium"/>
            <person name="Souciet J.-L."/>
            <person name="Dujon B."/>
            <person name="Gaillardin C."/>
            <person name="Johnston M."/>
            <person name="Baret P.V."/>
            <person name="Cliften P."/>
            <person name="Sherman D.J."/>
            <person name="Weissenbach J."/>
            <person name="Westhof E."/>
            <person name="Wincker P."/>
            <person name="Jubin C."/>
            <person name="Poulain J."/>
            <person name="Barbe V."/>
            <person name="Segurens B."/>
            <person name="Artiguenave F."/>
            <person name="Anthouard V."/>
            <person name="Vacherie B."/>
            <person name="Val M.-E."/>
            <person name="Fulton R.S."/>
            <person name="Minx P."/>
            <person name="Wilson R."/>
            <person name="Durrens P."/>
            <person name="Jean G."/>
            <person name="Marck C."/>
            <person name="Martin T."/>
            <person name="Nikolski M."/>
            <person name="Rolland T."/>
            <person name="Seret M.-L."/>
            <person name="Casaregola S."/>
            <person name="Despons L."/>
            <person name="Fairhead C."/>
            <person name="Fischer G."/>
            <person name="Lafontaine I."/>
            <person name="Leh V."/>
            <person name="Lemaire M."/>
            <person name="de Montigny J."/>
            <person name="Neuveglise C."/>
            <person name="Thierry A."/>
            <person name="Blanc-Lenfle I."/>
            <person name="Bleykasten C."/>
            <person name="Diffels J."/>
            <person name="Fritsch E."/>
            <person name="Frangeul L."/>
            <person name="Goeffon A."/>
            <person name="Jauniaux N."/>
            <person name="Kachouri-Lafond R."/>
            <person name="Payen C."/>
            <person name="Potier S."/>
            <person name="Pribylova L."/>
            <person name="Ozanne C."/>
            <person name="Richard G.-F."/>
            <person name="Sacerdot C."/>
            <person name="Straub M.-L."/>
            <person name="Talla E."/>
        </authorList>
    </citation>
    <scope>NUCLEOTIDE SEQUENCE [LARGE SCALE GENOMIC DNA]</scope>
    <source>
        <strain evidence="2">ATCC 56472 / CBS 6340 / NRRL Y-8284</strain>
    </source>
</reference>
<dbReference type="STRING" id="559295.C5DEK7"/>
<dbReference type="FunCoup" id="C5DEK7">
    <property type="interactions" value="58"/>
</dbReference>
<name>C5DEK7_LACTC</name>